<dbReference type="AlphaFoldDB" id="A0AAE0EBY5"/>
<dbReference type="Proteomes" id="UP001281410">
    <property type="component" value="Unassembled WGS sequence"/>
</dbReference>
<evidence type="ECO:0000313" key="1">
    <source>
        <dbReference type="EMBL" id="KAK3222636.1"/>
    </source>
</evidence>
<reference evidence="1" key="1">
    <citation type="journal article" date="2023" name="Plant J.">
        <title>Genome sequences and population genomics provide insights into the demographic history, inbreeding, and mutation load of two 'living fossil' tree species of Dipteronia.</title>
        <authorList>
            <person name="Feng Y."/>
            <person name="Comes H.P."/>
            <person name="Chen J."/>
            <person name="Zhu S."/>
            <person name="Lu R."/>
            <person name="Zhang X."/>
            <person name="Li P."/>
            <person name="Qiu J."/>
            <person name="Olsen K.M."/>
            <person name="Qiu Y."/>
        </authorList>
    </citation>
    <scope>NUCLEOTIDE SEQUENCE</scope>
    <source>
        <strain evidence="1">NBL</strain>
    </source>
</reference>
<keyword evidence="2" id="KW-1185">Reference proteome</keyword>
<sequence>MKLNYIRRSRMLMFKLLSMKKMKSNKIRQSRMLLSLNFRVTVAIAASLMPDKLPFTTVACIPNLINTGNVTFDFGAEMTFESVLVMIIEGNV</sequence>
<proteinExistence type="predicted"/>
<dbReference type="EMBL" id="JANJYJ010000003">
    <property type="protein sequence ID" value="KAK3222636.1"/>
    <property type="molecule type" value="Genomic_DNA"/>
</dbReference>
<organism evidence="1 2">
    <name type="scientific">Dipteronia sinensis</name>
    <dbReference type="NCBI Taxonomy" id="43782"/>
    <lineage>
        <taxon>Eukaryota</taxon>
        <taxon>Viridiplantae</taxon>
        <taxon>Streptophyta</taxon>
        <taxon>Embryophyta</taxon>
        <taxon>Tracheophyta</taxon>
        <taxon>Spermatophyta</taxon>
        <taxon>Magnoliopsida</taxon>
        <taxon>eudicotyledons</taxon>
        <taxon>Gunneridae</taxon>
        <taxon>Pentapetalae</taxon>
        <taxon>rosids</taxon>
        <taxon>malvids</taxon>
        <taxon>Sapindales</taxon>
        <taxon>Sapindaceae</taxon>
        <taxon>Hippocastanoideae</taxon>
        <taxon>Acereae</taxon>
        <taxon>Dipteronia</taxon>
    </lineage>
</organism>
<name>A0AAE0EBY5_9ROSI</name>
<accession>A0AAE0EBY5</accession>
<comment type="caution">
    <text evidence="1">The sequence shown here is derived from an EMBL/GenBank/DDBJ whole genome shotgun (WGS) entry which is preliminary data.</text>
</comment>
<gene>
    <name evidence="1" type="ORF">Dsin_009661</name>
</gene>
<evidence type="ECO:0000313" key="2">
    <source>
        <dbReference type="Proteomes" id="UP001281410"/>
    </source>
</evidence>
<protein>
    <submittedName>
        <fullName evidence="1">Uncharacterized protein</fullName>
    </submittedName>
</protein>